<keyword evidence="6 17" id="KW-0812">Transmembrane</keyword>
<evidence type="ECO:0000256" key="12">
    <source>
        <dbReference type="ARBA" id="ARBA00023121"/>
    </source>
</evidence>
<dbReference type="InterPro" id="IPR030225">
    <property type="entry name" value="SCAP"/>
</dbReference>
<dbReference type="GO" id="GO:0032934">
    <property type="term" value="F:sterol binding"/>
    <property type="evidence" value="ECO:0007669"/>
    <property type="project" value="InterPro"/>
</dbReference>
<keyword evidence="11" id="KW-0443">Lipid metabolism</keyword>
<protein>
    <recommendedName>
        <fullName evidence="4">Sterol regulatory element-binding protein cleavage-activating protein</fullName>
    </recommendedName>
</protein>
<evidence type="ECO:0000256" key="8">
    <source>
        <dbReference type="ARBA" id="ARBA00022824"/>
    </source>
</evidence>
<keyword evidence="9 17" id="KW-1133">Transmembrane helix</keyword>
<dbReference type="InterPro" id="IPR053958">
    <property type="entry name" value="HMGCR/SNAP/NPC1-like_SSD"/>
</dbReference>
<evidence type="ECO:0000256" key="7">
    <source>
        <dbReference type="ARBA" id="ARBA00022737"/>
    </source>
</evidence>
<dbReference type="STRING" id="1280837.A0A316V9S4"/>
<keyword evidence="8" id="KW-0256">Endoplasmic reticulum</keyword>
<evidence type="ECO:0000256" key="3">
    <source>
        <dbReference type="ARBA" id="ARBA00007410"/>
    </source>
</evidence>
<sequence>MNGTESTYSENRGSPNRRYASIDYQRGDESNISNRNGTSSSTIRPPLKTRMSNDKAVNDRIQAPNGSTPALQNRLYRSGSATLAPPSNDFRANSVVSSSPSKGRAKRNKRISEKETESIQSQLARNFERLSLQSRSALEKQYRKHGRRIARHPVQTLVLTCLIVTSLFYPAVGIYLWSSKGGPGVTRGDAGSVWRSLSTPLLDSFASSGRKHHNSIRDLRMIWDDAPDLRAIDARDSDAYSIGSSVSHWHSSLQHGTHEEIKSNTCTSVRVEHVFITTEDVIMGLGHRYGSLHTPILRSALNLQRSIETFLESGEGRSAGLPNCIRDLSTDKCLVLSPLSYWSMDKDLIATDSAPTTTILRSTLNYTEQGVPITLSTSLAGRSHLFQQLPRADHLALTFFLEDEEGCNTSYSESSSNDANPAHLAWSSMLRNITGRQVSLLNSDWHVPKEIVLQFIPRHPEESFPTQKVLLAVGYIAMIVWLTRSLFRIRNVHSPLGLAFTACVELVISMTLAISVCALSGIRLTLVPWEILPFVIVVIGSENMFALTNAIVSTSTSLSVGARLAAGFEKAGVPIAVTVLSDVLLMATISFVVNVRAVREFCIFAIFALIVDFFMQFYLYATVLSIDMQRLELADLLSQDNREVQNGNHTLNDDTESIHSESASVDDAMTDSLLPSRGASLIKQSCRAAWRARTARTFSLSLLLAFMAGIYLYHGSGYTSSFSYPFSVQENERAAWNHVSSDLTPPLPSAVTNGEHAFDPFSHLQTGEDGAIDLNNPPSPWWHSSPSARLWQTLNPNDAASVHVKVEPWTVVSLPSASRQHVKRRNFASWAIFRPRVRAFIWFFKLVILPIAGTTALLWVLLLYLLKDTELLDAKRSKFEEQDESDEERIQLQRERVESSSHLDTTLAVCAEGHGFDITLVCYAGVHVISVAADSTLQIARASRKGTKLENLVILKDVLQSYHPVSALAADLASDMIMIGHANGHISLFSISSLRLIRTSLTDQFTEEARPSSRISNMRLLPIQQPSSPLEPVSILSFHRDGSAWRWTSDGPPTKAISLNPTQTAWAAIEVSKGALSAKDVILFSSSDGSFSVYKLMEEAPYAKTIMSARSTAGIVKCATLLNVPTDSSRASKAYVAVGTVLGKLVLYEADTSRHVAQIDLCGSPIDRVRSLHGDSTKLSESAHDGFDGILLAAVTSSSATLLSLEGILSTPSVSGSHIVPPTVSKWNQSSDQGSTDASHGPPGSPNGSPRALRRSSHSRPPAPDMNAHERSPSVRESNESIHSSDPSGSTTLSGTNTFGFNIFAEFDCRRGGADVVLTATGASLVGVRRLAFEYAGMRDAEGNGANRWEMFEVNLYALWNSKYANSHNVLYESDCEHLVRKAPLLIEEEASLARMNDSYDSGAITTARERGQNSNMLRGSRAVPTTLSFTRLGHVSAYYKNDRSPAASSTRLPVLFTFGNALGIAYATPDKSVPKKVEPKVSYQTIRKGQ</sequence>
<accession>A0A316V9S4</accession>
<evidence type="ECO:0000256" key="4">
    <source>
        <dbReference type="ARBA" id="ARBA00019541"/>
    </source>
</evidence>
<evidence type="ECO:0000256" key="2">
    <source>
        <dbReference type="ARBA" id="ARBA00004653"/>
    </source>
</evidence>
<keyword evidence="12" id="KW-0446">Lipid-binding</keyword>
<keyword evidence="15" id="KW-0753">Steroid metabolism</keyword>
<dbReference type="GO" id="GO:0005789">
    <property type="term" value="C:endoplasmic reticulum membrane"/>
    <property type="evidence" value="ECO:0007669"/>
    <property type="project" value="UniProtKB-SubCell"/>
</dbReference>
<keyword evidence="13 17" id="KW-0472">Membrane</keyword>
<feature type="transmembrane region" description="Helical" evidence="17">
    <location>
        <begin position="499"/>
        <end position="525"/>
    </location>
</feature>
<feature type="domain" description="SSD" evidence="18">
    <location>
        <begin position="467"/>
        <end position="626"/>
    </location>
</feature>
<keyword evidence="20" id="KW-1185">Reference proteome</keyword>
<feature type="compositionally biased region" description="Polar residues" evidence="16">
    <location>
        <begin position="1"/>
        <end position="14"/>
    </location>
</feature>
<feature type="compositionally biased region" description="Polar residues" evidence="16">
    <location>
        <begin position="30"/>
        <end position="43"/>
    </location>
</feature>
<feature type="compositionally biased region" description="Basic and acidic residues" evidence="16">
    <location>
        <begin position="1267"/>
        <end position="1280"/>
    </location>
</feature>
<gene>
    <name evidence="19" type="ORF">FA14DRAFT_161689</name>
</gene>
<feature type="transmembrane region" description="Helical" evidence="17">
    <location>
        <begin position="157"/>
        <end position="177"/>
    </location>
</feature>
<feature type="region of interest" description="Disordered" evidence="16">
    <location>
        <begin position="1220"/>
        <end position="1293"/>
    </location>
</feature>
<dbReference type="Proteomes" id="UP000245771">
    <property type="component" value="Unassembled WGS sequence"/>
</dbReference>
<dbReference type="PROSITE" id="PS50156">
    <property type="entry name" value="SSD"/>
    <property type="match status" value="1"/>
</dbReference>
<feature type="transmembrane region" description="Helical" evidence="17">
    <location>
        <begin position="601"/>
        <end position="621"/>
    </location>
</feature>
<dbReference type="InterPro" id="IPR000731">
    <property type="entry name" value="SSD"/>
</dbReference>
<dbReference type="InterPro" id="IPR036322">
    <property type="entry name" value="WD40_repeat_dom_sf"/>
</dbReference>
<evidence type="ECO:0000313" key="19">
    <source>
        <dbReference type="EMBL" id="PWN34220.1"/>
    </source>
</evidence>
<evidence type="ECO:0000259" key="18">
    <source>
        <dbReference type="PROSITE" id="PS50156"/>
    </source>
</evidence>
<name>A0A316V9S4_9BASI</name>
<keyword evidence="14" id="KW-0325">Glycoprotein</keyword>
<evidence type="ECO:0000256" key="9">
    <source>
        <dbReference type="ARBA" id="ARBA00022989"/>
    </source>
</evidence>
<dbReference type="GO" id="GO:0032933">
    <property type="term" value="P:SREBP signaling pathway"/>
    <property type="evidence" value="ECO:0007669"/>
    <property type="project" value="InterPro"/>
</dbReference>
<comment type="similarity">
    <text evidence="3">Belongs to the WD repeat SCAP family.</text>
</comment>
<evidence type="ECO:0000256" key="15">
    <source>
        <dbReference type="ARBA" id="ARBA00023221"/>
    </source>
</evidence>
<dbReference type="InParanoid" id="A0A316V9S4"/>
<dbReference type="SUPFAM" id="SSF82866">
    <property type="entry name" value="Multidrug efflux transporter AcrB transmembrane domain"/>
    <property type="match status" value="1"/>
</dbReference>
<keyword evidence="10" id="KW-0333">Golgi apparatus</keyword>
<feature type="transmembrane region" description="Helical" evidence="17">
    <location>
        <begin position="573"/>
        <end position="595"/>
    </location>
</feature>
<keyword evidence="5" id="KW-0853">WD repeat</keyword>
<dbReference type="GO" id="GO:0045540">
    <property type="term" value="P:regulation of cholesterol biosynthetic process"/>
    <property type="evidence" value="ECO:0007669"/>
    <property type="project" value="TreeGrafter"/>
</dbReference>
<evidence type="ECO:0000313" key="20">
    <source>
        <dbReference type="Proteomes" id="UP000245771"/>
    </source>
</evidence>
<feature type="compositionally biased region" description="Polar residues" evidence="16">
    <location>
        <begin position="1281"/>
        <end position="1293"/>
    </location>
</feature>
<evidence type="ECO:0000256" key="6">
    <source>
        <dbReference type="ARBA" id="ARBA00022692"/>
    </source>
</evidence>
<evidence type="ECO:0000256" key="14">
    <source>
        <dbReference type="ARBA" id="ARBA00023180"/>
    </source>
</evidence>
<comment type="subcellular location">
    <subcellularLocation>
        <location evidence="1">Endoplasmic reticulum membrane</location>
        <topology evidence="1">Multi-pass membrane protein</topology>
    </subcellularLocation>
    <subcellularLocation>
        <location evidence="2">Golgi apparatus membrane</location>
        <topology evidence="2">Multi-pass membrane protein</topology>
    </subcellularLocation>
</comment>
<dbReference type="GO" id="GO:0000139">
    <property type="term" value="C:Golgi membrane"/>
    <property type="evidence" value="ECO:0007669"/>
    <property type="project" value="UniProtKB-SubCell"/>
</dbReference>
<reference evidence="19 20" key="1">
    <citation type="journal article" date="2018" name="Mol. Biol. Evol.">
        <title>Broad Genomic Sampling Reveals a Smut Pathogenic Ancestry of the Fungal Clade Ustilaginomycotina.</title>
        <authorList>
            <person name="Kijpornyongpan T."/>
            <person name="Mondo S.J."/>
            <person name="Barry K."/>
            <person name="Sandor L."/>
            <person name="Lee J."/>
            <person name="Lipzen A."/>
            <person name="Pangilinan J."/>
            <person name="LaButti K."/>
            <person name="Hainaut M."/>
            <person name="Henrissat B."/>
            <person name="Grigoriev I.V."/>
            <person name="Spatafora J.W."/>
            <person name="Aime M.C."/>
        </authorList>
    </citation>
    <scope>NUCLEOTIDE SEQUENCE [LARGE SCALE GENOMIC DNA]</scope>
    <source>
        <strain evidence="19 20">MCA 3882</strain>
    </source>
</reference>
<dbReference type="SUPFAM" id="SSF50978">
    <property type="entry name" value="WD40 repeat-like"/>
    <property type="match status" value="1"/>
</dbReference>
<dbReference type="RefSeq" id="XP_025354522.1">
    <property type="nucleotide sequence ID" value="XM_025499237.1"/>
</dbReference>
<dbReference type="Gene3D" id="2.130.10.10">
    <property type="entry name" value="YVTN repeat-like/Quinoprotein amine dehydrogenase"/>
    <property type="match status" value="1"/>
</dbReference>
<organism evidence="19 20">
    <name type="scientific">Meira miltonrushii</name>
    <dbReference type="NCBI Taxonomy" id="1280837"/>
    <lineage>
        <taxon>Eukaryota</taxon>
        <taxon>Fungi</taxon>
        <taxon>Dikarya</taxon>
        <taxon>Basidiomycota</taxon>
        <taxon>Ustilaginomycotina</taxon>
        <taxon>Exobasidiomycetes</taxon>
        <taxon>Exobasidiales</taxon>
        <taxon>Brachybasidiaceae</taxon>
        <taxon>Meira</taxon>
    </lineage>
</organism>
<evidence type="ECO:0000256" key="11">
    <source>
        <dbReference type="ARBA" id="ARBA00023098"/>
    </source>
</evidence>
<dbReference type="PANTHER" id="PTHR46378">
    <property type="entry name" value="STEROL REGULATORY ELEMENT-BINDING PROTEIN CLEAVAGE-ACTIVATING PROTEIN"/>
    <property type="match status" value="1"/>
</dbReference>
<evidence type="ECO:0000256" key="5">
    <source>
        <dbReference type="ARBA" id="ARBA00022574"/>
    </source>
</evidence>
<dbReference type="GO" id="GO:0032936">
    <property type="term" value="C:SREBP-SCAP complex"/>
    <property type="evidence" value="ECO:0007669"/>
    <property type="project" value="TreeGrafter"/>
</dbReference>
<dbReference type="OrthoDB" id="6510177at2759"/>
<evidence type="ECO:0000256" key="17">
    <source>
        <dbReference type="SAM" id="Phobius"/>
    </source>
</evidence>
<feature type="compositionally biased region" description="Polar residues" evidence="16">
    <location>
        <begin position="1225"/>
        <end position="1238"/>
    </location>
</feature>
<evidence type="ECO:0000256" key="1">
    <source>
        <dbReference type="ARBA" id="ARBA00004477"/>
    </source>
</evidence>
<feature type="region of interest" description="Disordered" evidence="16">
    <location>
        <begin position="1"/>
        <end position="119"/>
    </location>
</feature>
<feature type="compositionally biased region" description="Polar residues" evidence="16">
    <location>
        <begin position="90"/>
        <end position="101"/>
    </location>
</feature>
<evidence type="ECO:0000256" key="13">
    <source>
        <dbReference type="ARBA" id="ARBA00023136"/>
    </source>
</evidence>
<evidence type="ECO:0000256" key="10">
    <source>
        <dbReference type="ARBA" id="ARBA00023034"/>
    </source>
</evidence>
<dbReference type="GO" id="GO:0008202">
    <property type="term" value="P:steroid metabolic process"/>
    <property type="evidence" value="ECO:0007669"/>
    <property type="project" value="UniProtKB-KW"/>
</dbReference>
<dbReference type="InterPro" id="IPR015943">
    <property type="entry name" value="WD40/YVTN_repeat-like_dom_sf"/>
</dbReference>
<dbReference type="GeneID" id="37021018"/>
<evidence type="ECO:0000256" key="16">
    <source>
        <dbReference type="SAM" id="MobiDB-lite"/>
    </source>
</evidence>
<feature type="transmembrane region" description="Helical" evidence="17">
    <location>
        <begin position="839"/>
        <end position="866"/>
    </location>
</feature>
<dbReference type="PANTHER" id="PTHR46378:SF1">
    <property type="entry name" value="STEROL REGULATORY ELEMENT-BINDING PROTEIN CLEAVAGE-ACTIVATING PROTEIN"/>
    <property type="match status" value="1"/>
</dbReference>
<dbReference type="Pfam" id="PF12349">
    <property type="entry name" value="Sterol-sensing"/>
    <property type="match status" value="1"/>
</dbReference>
<dbReference type="EMBL" id="KZ819604">
    <property type="protein sequence ID" value="PWN34220.1"/>
    <property type="molecule type" value="Genomic_DNA"/>
</dbReference>
<keyword evidence="7" id="KW-0677">Repeat</keyword>
<feature type="transmembrane region" description="Helical" evidence="17">
    <location>
        <begin position="697"/>
        <end position="714"/>
    </location>
</feature>
<feature type="transmembrane region" description="Helical" evidence="17">
    <location>
        <begin position="531"/>
        <end position="552"/>
    </location>
</feature>
<feature type="compositionally biased region" description="Low complexity" evidence="16">
    <location>
        <begin position="1239"/>
        <end position="1250"/>
    </location>
</feature>
<proteinExistence type="inferred from homology"/>